<dbReference type="InterPro" id="IPR036388">
    <property type="entry name" value="WH-like_DNA-bd_sf"/>
</dbReference>
<dbReference type="GO" id="GO:0003700">
    <property type="term" value="F:DNA-binding transcription factor activity"/>
    <property type="evidence" value="ECO:0007669"/>
    <property type="project" value="InterPro"/>
</dbReference>
<reference evidence="6 7" key="1">
    <citation type="submission" date="2013-10" db="EMBL/GenBank/DDBJ databases">
        <title>The Genome Sequence of Acinetobacter brisouii CIP 110357.</title>
        <authorList>
            <consortium name="The Broad Institute Genomics Platform"/>
            <consortium name="The Broad Institute Genome Sequencing Center for Infectious Disease"/>
            <person name="Cerqueira G."/>
            <person name="Feldgarden M."/>
            <person name="Courvalin P."/>
            <person name="Grillot-Courvalin C."/>
            <person name="Clermont D."/>
            <person name="Rocha E."/>
            <person name="Yoon E.-J."/>
            <person name="Nemec A."/>
            <person name="Young S.K."/>
            <person name="Zeng Q."/>
            <person name="Gargeya S."/>
            <person name="Fitzgerald M."/>
            <person name="Abouelleil A."/>
            <person name="Alvarado L."/>
            <person name="Berlin A.M."/>
            <person name="Chapman S.B."/>
            <person name="Gainer-Dewar J."/>
            <person name="Goldberg J."/>
            <person name="Gnerre S."/>
            <person name="Griggs A."/>
            <person name="Gujja S."/>
            <person name="Hansen M."/>
            <person name="Howarth C."/>
            <person name="Imamovic A."/>
            <person name="Ireland A."/>
            <person name="Larimer J."/>
            <person name="McCowan C."/>
            <person name="Murphy C."/>
            <person name="Pearson M."/>
            <person name="Poon T.W."/>
            <person name="Priest M."/>
            <person name="Roberts A."/>
            <person name="Saif S."/>
            <person name="Shea T."/>
            <person name="Sykes S."/>
            <person name="Wortman J."/>
            <person name="Nusbaum C."/>
            <person name="Birren B."/>
        </authorList>
    </citation>
    <scope>NUCLEOTIDE SEQUENCE [LARGE SCALE GENOMIC DNA]</scope>
    <source>
        <strain evidence="6 7">CIP 110357</strain>
    </source>
</reference>
<evidence type="ECO:0000313" key="7">
    <source>
        <dbReference type="Proteomes" id="UP000018418"/>
    </source>
</evidence>
<dbReference type="PANTHER" id="PTHR30126:SF40">
    <property type="entry name" value="HTH-TYPE TRANSCRIPTIONAL REGULATOR GLTR"/>
    <property type="match status" value="1"/>
</dbReference>
<dbReference type="PANTHER" id="PTHR30126">
    <property type="entry name" value="HTH-TYPE TRANSCRIPTIONAL REGULATOR"/>
    <property type="match status" value="1"/>
</dbReference>
<evidence type="ECO:0000259" key="5">
    <source>
        <dbReference type="PROSITE" id="PS50931"/>
    </source>
</evidence>
<dbReference type="InterPro" id="IPR000847">
    <property type="entry name" value="LysR_HTH_N"/>
</dbReference>
<dbReference type="SUPFAM" id="SSF53850">
    <property type="entry name" value="Periplasmic binding protein-like II"/>
    <property type="match status" value="1"/>
</dbReference>
<dbReference type="Gene3D" id="3.40.190.290">
    <property type="match status" value="1"/>
</dbReference>
<keyword evidence="3" id="KW-0238">DNA-binding</keyword>
<comment type="similarity">
    <text evidence="1">Belongs to the LysR transcriptional regulatory family.</text>
</comment>
<evidence type="ECO:0000256" key="3">
    <source>
        <dbReference type="ARBA" id="ARBA00023125"/>
    </source>
</evidence>
<keyword evidence="4" id="KW-0804">Transcription</keyword>
<dbReference type="PROSITE" id="PS50931">
    <property type="entry name" value="HTH_LYSR"/>
    <property type="match status" value="1"/>
</dbReference>
<evidence type="ECO:0000256" key="4">
    <source>
        <dbReference type="ARBA" id="ARBA00023163"/>
    </source>
</evidence>
<dbReference type="PATRIC" id="fig|1341683.3.peg.2258"/>
<feature type="domain" description="HTH lysR-type" evidence="5">
    <location>
        <begin position="4"/>
        <end position="61"/>
    </location>
</feature>
<name>V2VRI4_9GAMM</name>
<proteinExistence type="inferred from homology"/>
<dbReference type="Pfam" id="PF00126">
    <property type="entry name" value="HTH_1"/>
    <property type="match status" value="1"/>
</dbReference>
<evidence type="ECO:0000256" key="1">
    <source>
        <dbReference type="ARBA" id="ARBA00009437"/>
    </source>
</evidence>
<evidence type="ECO:0000256" key="2">
    <source>
        <dbReference type="ARBA" id="ARBA00023015"/>
    </source>
</evidence>
<dbReference type="Pfam" id="PF03466">
    <property type="entry name" value="LysR_substrate"/>
    <property type="match status" value="1"/>
</dbReference>
<dbReference type="GO" id="GO:0000976">
    <property type="term" value="F:transcription cis-regulatory region binding"/>
    <property type="evidence" value="ECO:0007669"/>
    <property type="project" value="TreeGrafter"/>
</dbReference>
<dbReference type="CDD" id="cd05466">
    <property type="entry name" value="PBP2_LTTR_substrate"/>
    <property type="match status" value="1"/>
</dbReference>
<dbReference type="EMBL" id="AYEU01000007">
    <property type="protein sequence ID" value="ESK50309.1"/>
    <property type="molecule type" value="Genomic_DNA"/>
</dbReference>
<dbReference type="Gene3D" id="1.10.10.10">
    <property type="entry name" value="Winged helix-like DNA-binding domain superfamily/Winged helix DNA-binding domain"/>
    <property type="match status" value="1"/>
</dbReference>
<comment type="caution">
    <text evidence="6">The sequence shown here is derived from an EMBL/GenBank/DDBJ whole genome shotgun (WGS) entry which is preliminary data.</text>
</comment>
<accession>V2VRI4</accession>
<sequence>MINIDLSDIKAFVVTADLGSLSAAAQHLGHLQSNMTVKIKKIENYYKYPLFVRQPKGVELTPKGQLVYAQYKKMLAIWEETEQKVAAQNNILKFGINSTMRGNHFAEMIHTLYQQYPKLSLTFKTGITKSLESQVAEGLLDFAYIFGDPLNKKLDYLANGEEELVLIGKGLGADLAENLSNHQILCLSEDCCYMTILDSLYQSYNLPQTEKIYISELEDLICFSQLGLGIALIARSLIKKYKIEHYIEIPENLRIMKGYIISRKHHKFSPIEKDCIALSQRCALL</sequence>
<evidence type="ECO:0000313" key="6">
    <source>
        <dbReference type="EMBL" id="ESK50309.1"/>
    </source>
</evidence>
<dbReference type="SUPFAM" id="SSF46785">
    <property type="entry name" value="Winged helix' DNA-binding domain"/>
    <property type="match status" value="1"/>
</dbReference>
<dbReference type="AlphaFoldDB" id="V2VRI4"/>
<dbReference type="Proteomes" id="UP000018418">
    <property type="component" value="Unassembled WGS sequence"/>
</dbReference>
<keyword evidence="2" id="KW-0805">Transcription regulation</keyword>
<dbReference type="HOGENOM" id="CLU_039613_6_1_6"/>
<organism evidence="6 7">
    <name type="scientific">Acinetobacter brisouii CIP 110357</name>
    <dbReference type="NCBI Taxonomy" id="1341683"/>
    <lineage>
        <taxon>Bacteria</taxon>
        <taxon>Pseudomonadati</taxon>
        <taxon>Pseudomonadota</taxon>
        <taxon>Gammaproteobacteria</taxon>
        <taxon>Moraxellales</taxon>
        <taxon>Moraxellaceae</taxon>
        <taxon>Acinetobacter</taxon>
    </lineage>
</organism>
<gene>
    <name evidence="6" type="ORF">P255_02285</name>
</gene>
<dbReference type="InterPro" id="IPR005119">
    <property type="entry name" value="LysR_subst-bd"/>
</dbReference>
<keyword evidence="7" id="KW-1185">Reference proteome</keyword>
<dbReference type="InterPro" id="IPR036390">
    <property type="entry name" value="WH_DNA-bd_sf"/>
</dbReference>
<protein>
    <recommendedName>
        <fullName evidence="5">HTH lysR-type domain-containing protein</fullName>
    </recommendedName>
</protein>